<accession>L7JU76</accession>
<evidence type="ECO:0000313" key="1">
    <source>
        <dbReference type="EMBL" id="ELQ74974.1"/>
    </source>
</evidence>
<name>L7JU76_TRAHO</name>
<dbReference type="VEuPathDB" id="MicrosporidiaDB:THOM_2085"/>
<evidence type="ECO:0000313" key="2">
    <source>
        <dbReference type="Proteomes" id="UP000011185"/>
    </source>
</evidence>
<gene>
    <name evidence="1" type="ORF">THOM_2085</name>
</gene>
<reference evidence="1 2" key="1">
    <citation type="journal article" date="2012" name="PLoS Pathog.">
        <title>The genome of the obligate intracellular parasite Trachipleistophora hominis: new insights into microsporidian genome dynamics and reductive evolution.</title>
        <authorList>
            <person name="Heinz E."/>
            <person name="Williams T.A."/>
            <person name="Nakjang S."/>
            <person name="Noel C.J."/>
            <person name="Swan D.C."/>
            <person name="Goldberg A.V."/>
            <person name="Harris S.R."/>
            <person name="Weinmaier T."/>
            <person name="Markert S."/>
            <person name="Becher D."/>
            <person name="Bernhardt J."/>
            <person name="Dagan T."/>
            <person name="Hacker C."/>
            <person name="Lucocq J.M."/>
            <person name="Schweder T."/>
            <person name="Rattei T."/>
            <person name="Hall N."/>
            <person name="Hirt R.P."/>
            <person name="Embley T.M."/>
        </authorList>
    </citation>
    <scope>NUCLEOTIDE SEQUENCE [LARGE SCALE GENOMIC DNA]</scope>
</reference>
<sequence length="42" mass="4961">VYSYRIRTFYPRSLKVEKACQLSSLRLYADLLNAQRPEILNA</sequence>
<dbReference type="HOGENOM" id="CLU_3263272_0_0_1"/>
<feature type="non-terminal residue" evidence="1">
    <location>
        <position position="1"/>
    </location>
</feature>
<dbReference type="InParanoid" id="L7JU76"/>
<dbReference type="Proteomes" id="UP000011185">
    <property type="component" value="Unassembled WGS sequence"/>
</dbReference>
<protein>
    <submittedName>
        <fullName evidence="1">Uncharacterized protein</fullName>
    </submittedName>
</protein>
<keyword evidence="2" id="KW-1185">Reference proteome</keyword>
<dbReference type="AlphaFoldDB" id="L7JU76"/>
<organism evidence="1 2">
    <name type="scientific">Trachipleistophora hominis</name>
    <name type="common">Microsporidian parasite</name>
    <dbReference type="NCBI Taxonomy" id="72359"/>
    <lineage>
        <taxon>Eukaryota</taxon>
        <taxon>Fungi</taxon>
        <taxon>Fungi incertae sedis</taxon>
        <taxon>Microsporidia</taxon>
        <taxon>Pleistophoridae</taxon>
        <taxon>Trachipleistophora</taxon>
    </lineage>
</organism>
<dbReference type="EMBL" id="JH994001">
    <property type="protein sequence ID" value="ELQ74974.1"/>
    <property type="molecule type" value="Genomic_DNA"/>
</dbReference>
<proteinExistence type="predicted"/>